<dbReference type="Proteomes" id="UP001221898">
    <property type="component" value="Unassembled WGS sequence"/>
</dbReference>
<keyword evidence="2" id="KW-0175">Coiled coil</keyword>
<proteinExistence type="inferred from homology"/>
<dbReference type="PANTHER" id="PTHR22461:SF2">
    <property type="entry name" value="SERINE-RICH COILED-COIL DOMAIN-CONTAINING PROTEIN 2"/>
    <property type="match status" value="1"/>
</dbReference>
<feature type="compositionally biased region" description="Basic and acidic residues" evidence="3">
    <location>
        <begin position="52"/>
        <end position="71"/>
    </location>
</feature>
<comment type="caution">
    <text evidence="4">The sequence shown here is derived from an EMBL/GenBank/DDBJ whole genome shotgun (WGS) entry which is preliminary data.</text>
</comment>
<protein>
    <submittedName>
        <fullName evidence="4">Uncharacterized protein</fullName>
    </submittedName>
</protein>
<dbReference type="PANTHER" id="PTHR22461">
    <property type="entry name" value="SERINE-RICH COILED-COIL DOMAIN-CONTAINING PROTEIN 2-RELATED"/>
    <property type="match status" value="1"/>
</dbReference>
<comment type="similarity">
    <text evidence="1">Belongs to the CCSER family.</text>
</comment>
<evidence type="ECO:0000256" key="1">
    <source>
        <dbReference type="ARBA" id="ARBA00010949"/>
    </source>
</evidence>
<keyword evidence="5" id="KW-1185">Reference proteome</keyword>
<gene>
    <name evidence="4" type="ORF">AAFF_G00085460</name>
</gene>
<accession>A0AAD7RWX0</accession>
<dbReference type="EMBL" id="JAINUG010000153">
    <property type="protein sequence ID" value="KAJ8391774.1"/>
    <property type="molecule type" value="Genomic_DNA"/>
</dbReference>
<dbReference type="GO" id="GO:0008017">
    <property type="term" value="F:microtubule binding"/>
    <property type="evidence" value="ECO:0007669"/>
    <property type="project" value="TreeGrafter"/>
</dbReference>
<sequence>MWDEEGLEPLGHSHPCGSYDSDVNSMDILDHLESCDLEEDDLMLDVDLPEDGSLHSDADGMSHLDPSERGGGRATGGGDSIAAADRTISTTTTGALFSSSFTCTPGQGWAELAHALCSLQ</sequence>
<feature type="region of interest" description="Disordered" evidence="3">
    <location>
        <begin position="47"/>
        <end position="80"/>
    </location>
</feature>
<evidence type="ECO:0000313" key="4">
    <source>
        <dbReference type="EMBL" id="KAJ8391774.1"/>
    </source>
</evidence>
<evidence type="ECO:0000313" key="5">
    <source>
        <dbReference type="Proteomes" id="UP001221898"/>
    </source>
</evidence>
<dbReference type="AlphaFoldDB" id="A0AAD7RWX0"/>
<dbReference type="GO" id="GO:0001578">
    <property type="term" value="P:microtubule bundle formation"/>
    <property type="evidence" value="ECO:0007669"/>
    <property type="project" value="TreeGrafter"/>
</dbReference>
<evidence type="ECO:0000256" key="3">
    <source>
        <dbReference type="SAM" id="MobiDB-lite"/>
    </source>
</evidence>
<dbReference type="GO" id="GO:0015630">
    <property type="term" value="C:microtubule cytoskeleton"/>
    <property type="evidence" value="ECO:0007669"/>
    <property type="project" value="TreeGrafter"/>
</dbReference>
<reference evidence="4" key="1">
    <citation type="journal article" date="2023" name="Science">
        <title>Genome structures resolve the early diversification of teleost fishes.</title>
        <authorList>
            <person name="Parey E."/>
            <person name="Louis A."/>
            <person name="Montfort J."/>
            <person name="Bouchez O."/>
            <person name="Roques C."/>
            <person name="Iampietro C."/>
            <person name="Lluch J."/>
            <person name="Castinel A."/>
            <person name="Donnadieu C."/>
            <person name="Desvignes T."/>
            <person name="Floi Bucao C."/>
            <person name="Jouanno E."/>
            <person name="Wen M."/>
            <person name="Mejri S."/>
            <person name="Dirks R."/>
            <person name="Jansen H."/>
            <person name="Henkel C."/>
            <person name="Chen W.J."/>
            <person name="Zahm M."/>
            <person name="Cabau C."/>
            <person name="Klopp C."/>
            <person name="Thompson A.W."/>
            <person name="Robinson-Rechavi M."/>
            <person name="Braasch I."/>
            <person name="Lecointre G."/>
            <person name="Bobe J."/>
            <person name="Postlethwait J.H."/>
            <person name="Berthelot C."/>
            <person name="Roest Crollius H."/>
            <person name="Guiguen Y."/>
        </authorList>
    </citation>
    <scope>NUCLEOTIDE SEQUENCE</scope>
    <source>
        <strain evidence="4">NC1722</strain>
    </source>
</reference>
<evidence type="ECO:0000256" key="2">
    <source>
        <dbReference type="ARBA" id="ARBA00023054"/>
    </source>
</evidence>
<dbReference type="InterPro" id="IPR029627">
    <property type="entry name" value="CCSER"/>
</dbReference>
<name>A0AAD7RWX0_9TELE</name>
<organism evidence="4 5">
    <name type="scientific">Aldrovandia affinis</name>
    <dbReference type="NCBI Taxonomy" id="143900"/>
    <lineage>
        <taxon>Eukaryota</taxon>
        <taxon>Metazoa</taxon>
        <taxon>Chordata</taxon>
        <taxon>Craniata</taxon>
        <taxon>Vertebrata</taxon>
        <taxon>Euteleostomi</taxon>
        <taxon>Actinopterygii</taxon>
        <taxon>Neopterygii</taxon>
        <taxon>Teleostei</taxon>
        <taxon>Notacanthiformes</taxon>
        <taxon>Halosauridae</taxon>
        <taxon>Aldrovandia</taxon>
    </lineage>
</organism>